<accession>A0A8T0FBP1</accession>
<reference evidence="2" key="2">
    <citation type="submission" date="2020-06" db="EMBL/GenBank/DDBJ databases">
        <authorList>
            <person name="Sheffer M."/>
        </authorList>
    </citation>
    <scope>NUCLEOTIDE SEQUENCE</scope>
</reference>
<dbReference type="AlphaFoldDB" id="A0A8T0FBP1"/>
<proteinExistence type="predicted"/>
<protein>
    <submittedName>
        <fullName evidence="2">Uncharacterized protein</fullName>
    </submittedName>
</protein>
<dbReference type="EMBL" id="JABXBU010000015">
    <property type="protein sequence ID" value="KAF8787715.1"/>
    <property type="molecule type" value="Genomic_DNA"/>
</dbReference>
<keyword evidence="3" id="KW-1185">Reference proteome</keyword>
<comment type="caution">
    <text evidence="2">The sequence shown here is derived from an EMBL/GenBank/DDBJ whole genome shotgun (WGS) entry which is preliminary data.</text>
</comment>
<feature type="compositionally biased region" description="Polar residues" evidence="1">
    <location>
        <begin position="29"/>
        <end position="45"/>
    </location>
</feature>
<evidence type="ECO:0000313" key="3">
    <source>
        <dbReference type="Proteomes" id="UP000807504"/>
    </source>
</evidence>
<sequence>MTRRKQEGTIITPLTDQSPRKTPRHVRFTSLTDMYSEPPSDQRTGNPPPAIPSYKAASTSSPVPYRRTRRSSRQPRSPSWSDVPLLLEYAAALWSPLAACCPSSSDWVIGLSEQALVLGHRHSSDASTLEPWASDFPVLADQLWDSWTRTGRGYWLGTGQGSHPLLKTSS</sequence>
<evidence type="ECO:0000313" key="2">
    <source>
        <dbReference type="EMBL" id="KAF8787715.1"/>
    </source>
</evidence>
<evidence type="ECO:0000256" key="1">
    <source>
        <dbReference type="SAM" id="MobiDB-lite"/>
    </source>
</evidence>
<name>A0A8T0FBP1_ARGBR</name>
<dbReference type="Proteomes" id="UP000807504">
    <property type="component" value="Unassembled WGS sequence"/>
</dbReference>
<reference evidence="2" key="1">
    <citation type="journal article" date="2020" name="bioRxiv">
        <title>Chromosome-level reference genome of the European wasp spider Argiope bruennichi: a resource for studies on range expansion and evolutionary adaptation.</title>
        <authorList>
            <person name="Sheffer M.M."/>
            <person name="Hoppe A."/>
            <person name="Krehenwinkel H."/>
            <person name="Uhl G."/>
            <person name="Kuss A.W."/>
            <person name="Jensen L."/>
            <person name="Jensen C."/>
            <person name="Gillespie R.G."/>
            <person name="Hoff K.J."/>
            <person name="Prost S."/>
        </authorList>
    </citation>
    <scope>NUCLEOTIDE SEQUENCE</scope>
</reference>
<organism evidence="2 3">
    <name type="scientific">Argiope bruennichi</name>
    <name type="common">Wasp spider</name>
    <name type="synonym">Aranea bruennichi</name>
    <dbReference type="NCBI Taxonomy" id="94029"/>
    <lineage>
        <taxon>Eukaryota</taxon>
        <taxon>Metazoa</taxon>
        <taxon>Ecdysozoa</taxon>
        <taxon>Arthropoda</taxon>
        <taxon>Chelicerata</taxon>
        <taxon>Arachnida</taxon>
        <taxon>Araneae</taxon>
        <taxon>Araneomorphae</taxon>
        <taxon>Entelegynae</taxon>
        <taxon>Araneoidea</taxon>
        <taxon>Araneidae</taxon>
        <taxon>Argiope</taxon>
    </lineage>
</organism>
<gene>
    <name evidence="2" type="ORF">HNY73_009283</name>
</gene>
<feature type="region of interest" description="Disordered" evidence="1">
    <location>
        <begin position="1"/>
        <end position="80"/>
    </location>
</feature>